<accession>A0A1X7IJ02</accession>
<evidence type="ECO:0000313" key="3">
    <source>
        <dbReference type="Proteomes" id="UP000193804"/>
    </source>
</evidence>
<dbReference type="PANTHER" id="PTHR34322">
    <property type="entry name" value="TRANSPOSASE, Y1_TNP DOMAIN-CONTAINING"/>
    <property type="match status" value="1"/>
</dbReference>
<dbReference type="AlphaFoldDB" id="A0A1X7IJ02"/>
<evidence type="ECO:0000313" key="2">
    <source>
        <dbReference type="EMBL" id="SMG14346.1"/>
    </source>
</evidence>
<dbReference type="PANTHER" id="PTHR34322:SF2">
    <property type="entry name" value="TRANSPOSASE IS200-LIKE DOMAIN-CONTAINING PROTEIN"/>
    <property type="match status" value="1"/>
</dbReference>
<dbReference type="GO" id="GO:0004803">
    <property type="term" value="F:transposase activity"/>
    <property type="evidence" value="ECO:0007669"/>
    <property type="project" value="InterPro"/>
</dbReference>
<dbReference type="SUPFAM" id="SSF143422">
    <property type="entry name" value="Transposase IS200-like"/>
    <property type="match status" value="1"/>
</dbReference>
<protein>
    <submittedName>
        <fullName evidence="2">Putative transposase</fullName>
    </submittedName>
</protein>
<dbReference type="InterPro" id="IPR036515">
    <property type="entry name" value="Transposase_17_sf"/>
</dbReference>
<name>A0A1X7IJ02_9BACT</name>
<evidence type="ECO:0000259" key="1">
    <source>
        <dbReference type="SMART" id="SM01321"/>
    </source>
</evidence>
<gene>
    <name evidence="2" type="ORF">SAMN05661096_00668</name>
</gene>
<dbReference type="GO" id="GO:0003677">
    <property type="term" value="F:DNA binding"/>
    <property type="evidence" value="ECO:0007669"/>
    <property type="project" value="InterPro"/>
</dbReference>
<proteinExistence type="predicted"/>
<organism evidence="2 3">
    <name type="scientific">Marivirga sericea</name>
    <dbReference type="NCBI Taxonomy" id="1028"/>
    <lineage>
        <taxon>Bacteria</taxon>
        <taxon>Pseudomonadati</taxon>
        <taxon>Bacteroidota</taxon>
        <taxon>Cytophagia</taxon>
        <taxon>Cytophagales</taxon>
        <taxon>Marivirgaceae</taxon>
        <taxon>Marivirga</taxon>
    </lineage>
</organism>
<keyword evidence="3" id="KW-1185">Reference proteome</keyword>
<reference evidence="3" key="1">
    <citation type="submission" date="2017-04" db="EMBL/GenBank/DDBJ databases">
        <authorList>
            <person name="Varghese N."/>
            <person name="Submissions S."/>
        </authorList>
    </citation>
    <scope>NUCLEOTIDE SEQUENCE [LARGE SCALE GENOMIC DNA]</scope>
    <source>
        <strain evidence="3">DSM 4125</strain>
    </source>
</reference>
<dbReference type="Gene3D" id="3.30.70.1290">
    <property type="entry name" value="Transposase IS200-like"/>
    <property type="match status" value="1"/>
</dbReference>
<dbReference type="Proteomes" id="UP000193804">
    <property type="component" value="Unassembled WGS sequence"/>
</dbReference>
<dbReference type="GO" id="GO:0006313">
    <property type="term" value="P:DNA transposition"/>
    <property type="evidence" value="ECO:0007669"/>
    <property type="project" value="InterPro"/>
</dbReference>
<dbReference type="RefSeq" id="WP_085515654.1">
    <property type="nucleotide sequence ID" value="NZ_FXAW01000001.1"/>
</dbReference>
<dbReference type="OrthoDB" id="9788881at2"/>
<feature type="domain" description="Transposase IS200-like" evidence="1">
    <location>
        <begin position="4"/>
        <end position="132"/>
    </location>
</feature>
<dbReference type="SMART" id="SM01321">
    <property type="entry name" value="Y1_Tnp"/>
    <property type="match status" value="1"/>
</dbReference>
<dbReference type="InterPro" id="IPR002686">
    <property type="entry name" value="Transposase_17"/>
</dbReference>
<sequence>MKLVADNIYHVYNQGNNKETIFRDHEDYISFLKRVRKRVFPIAEILNYCLMPNHYHFLIYTNQKSIESIQLGLLESQVLKNSFRLINSSFSIEFNNKYTRTGSLFRQKTKFKLLENKKDNYPFICFNYIHQNPLKAGLVKKMEDWKYSSFQDYLGIREGTLCNFELAEKLIDIHKDDFYNTSYSVINEKLADKLY</sequence>
<dbReference type="EMBL" id="FXAW01000001">
    <property type="protein sequence ID" value="SMG14346.1"/>
    <property type="molecule type" value="Genomic_DNA"/>
</dbReference>